<reference evidence="1 2" key="1">
    <citation type="submission" date="2007-03" db="EMBL/GenBank/DDBJ databases">
        <authorList>
            <person name="Fulton L."/>
            <person name="Clifton S."/>
            <person name="Fulton B."/>
            <person name="Xu J."/>
            <person name="Minx P."/>
            <person name="Pepin K.H."/>
            <person name="Johnson M."/>
            <person name="Thiruvilangam P."/>
            <person name="Bhonagiri V."/>
            <person name="Nash W.E."/>
            <person name="Mardis E.R."/>
            <person name="Wilson R.K."/>
        </authorList>
    </citation>
    <scope>NUCLEOTIDE SEQUENCE [LARGE SCALE GENOMIC DNA]</scope>
    <source>
        <strain evidence="2">ATCC 8483 / DSM 1896 / JCM 5824 / BCRC 10623 / CCUG 4943 / NCTC 11153</strain>
    </source>
</reference>
<accession>A0AAN3D754</accession>
<evidence type="ECO:0000313" key="1">
    <source>
        <dbReference type="EMBL" id="EDO09170.1"/>
    </source>
</evidence>
<comment type="caution">
    <text evidence="1">The sequence shown here is derived from an EMBL/GenBank/DDBJ whole genome shotgun (WGS) entry which is preliminary data.</text>
</comment>
<sequence length="41" mass="4602">MHWFIIGTVLNNSMLFSITWSILPSPSLFSVSSINKEFAGE</sequence>
<evidence type="ECO:0000313" key="2">
    <source>
        <dbReference type="Proteomes" id="UP000005475"/>
    </source>
</evidence>
<organism evidence="1 2">
    <name type="scientific">Bacteroides ovatus (strain ATCC 8483 / DSM 1896 / JCM 5824 / BCRC 10623 / CCUG 4943 / NCTC 11153)</name>
    <dbReference type="NCBI Taxonomy" id="411476"/>
    <lineage>
        <taxon>Bacteria</taxon>
        <taxon>Pseudomonadati</taxon>
        <taxon>Bacteroidota</taxon>
        <taxon>Bacteroidia</taxon>
        <taxon>Bacteroidales</taxon>
        <taxon>Bacteroidaceae</taxon>
        <taxon>Bacteroides</taxon>
    </lineage>
</organism>
<gene>
    <name evidence="1" type="ORF">BACOVA_05028</name>
</gene>
<reference evidence="2" key="2">
    <citation type="submission" date="2007-04" db="EMBL/GenBank/DDBJ databases">
        <title>Draft genome sequence of Bacteroides ovatus (ATCC 8483).</title>
        <authorList>
            <person name="Sudarsanam P."/>
            <person name="Ley R."/>
            <person name="Guruge J."/>
            <person name="Turnbaugh P.J."/>
            <person name="Mahowald M."/>
            <person name="Liep D."/>
            <person name="Gordon J."/>
        </authorList>
    </citation>
    <scope>NUCLEOTIDE SEQUENCE [LARGE SCALE GENOMIC DNA]</scope>
    <source>
        <strain evidence="2">ATCC 8483 / DSM 1896 / JCM 5824 / BCRC 10623 / CCUG 4943 / NCTC 11153</strain>
    </source>
</reference>
<dbReference type="Proteomes" id="UP000005475">
    <property type="component" value="Unassembled WGS sequence"/>
</dbReference>
<name>A0AAN3D754_BACO1</name>
<proteinExistence type="predicted"/>
<dbReference type="AlphaFoldDB" id="A0AAN3D754"/>
<protein>
    <submittedName>
        <fullName evidence="1">Uncharacterized protein</fullName>
    </submittedName>
</protein>
<dbReference type="EMBL" id="AAXF02000054">
    <property type="protein sequence ID" value="EDO09170.1"/>
    <property type="molecule type" value="Genomic_DNA"/>
</dbReference>